<protein>
    <submittedName>
        <fullName evidence="4">OmpA family protein</fullName>
    </submittedName>
</protein>
<dbReference type="RefSeq" id="WP_135619207.1">
    <property type="nucleotide sequence ID" value="NZ_RQGG01000023.1"/>
</dbReference>
<comment type="caution">
    <text evidence="4">The sequence shown here is derived from an EMBL/GenBank/DDBJ whole genome shotgun (WGS) entry which is preliminary data.</text>
</comment>
<keyword evidence="1 2" id="KW-0472">Membrane</keyword>
<evidence type="ECO:0000313" key="5">
    <source>
        <dbReference type="Proteomes" id="UP000297609"/>
    </source>
</evidence>
<keyword evidence="5" id="KW-1185">Reference proteome</keyword>
<dbReference type="Pfam" id="PF00691">
    <property type="entry name" value="OmpA"/>
    <property type="match status" value="1"/>
</dbReference>
<dbReference type="EMBL" id="RQGG01000023">
    <property type="protein sequence ID" value="TGL53585.1"/>
    <property type="molecule type" value="Genomic_DNA"/>
</dbReference>
<dbReference type="PROSITE" id="PS51123">
    <property type="entry name" value="OMPA_2"/>
    <property type="match status" value="1"/>
</dbReference>
<keyword evidence="2" id="KW-1133">Transmembrane helix</keyword>
<accession>A0A4R9JT55</accession>
<dbReference type="Proteomes" id="UP000297609">
    <property type="component" value="Unassembled WGS sequence"/>
</dbReference>
<dbReference type="Gene3D" id="3.30.1330.60">
    <property type="entry name" value="OmpA-like domain"/>
    <property type="match status" value="1"/>
</dbReference>
<evidence type="ECO:0000313" key="4">
    <source>
        <dbReference type="EMBL" id="TGL53585.1"/>
    </source>
</evidence>
<dbReference type="OrthoDB" id="343601at2"/>
<dbReference type="InterPro" id="IPR006665">
    <property type="entry name" value="OmpA-like"/>
</dbReference>
<dbReference type="GO" id="GO:0016020">
    <property type="term" value="C:membrane"/>
    <property type="evidence" value="ECO:0007669"/>
    <property type="project" value="UniProtKB-UniRule"/>
</dbReference>
<feature type="domain" description="OmpA-like" evidence="3">
    <location>
        <begin position="44"/>
        <end position="159"/>
    </location>
</feature>
<evidence type="ECO:0000259" key="3">
    <source>
        <dbReference type="PROSITE" id="PS51123"/>
    </source>
</evidence>
<evidence type="ECO:0000256" key="1">
    <source>
        <dbReference type="PROSITE-ProRule" id="PRU00473"/>
    </source>
</evidence>
<evidence type="ECO:0000256" key="2">
    <source>
        <dbReference type="SAM" id="Phobius"/>
    </source>
</evidence>
<dbReference type="CDD" id="cd07185">
    <property type="entry name" value="OmpA_C-like"/>
    <property type="match status" value="1"/>
</dbReference>
<dbReference type="InterPro" id="IPR036737">
    <property type="entry name" value="OmpA-like_sf"/>
</dbReference>
<feature type="transmembrane region" description="Helical" evidence="2">
    <location>
        <begin position="6"/>
        <end position="24"/>
    </location>
</feature>
<sequence>MPSSFFYKVLVCFLLTYTVQYLYFPWTDLKAEEGFIFENPYQKTEKQTEITSFTIYFSKKSNLIPKPDQVRLQAVADFLNQNKNYEIYIHAHAVDGKNYKEDILISEKRSLEVERFLIIHFVEPNQIRRLFYGNSKSTNGTKEHEALNRRVEIKLQPKS</sequence>
<gene>
    <name evidence="4" type="ORF">EHQ59_08320</name>
</gene>
<dbReference type="SUPFAM" id="SSF103088">
    <property type="entry name" value="OmpA-like"/>
    <property type="match status" value="1"/>
</dbReference>
<name>A0A4R9JT55_9LEPT</name>
<proteinExistence type="predicted"/>
<organism evidence="4 5">
    <name type="scientific">Leptospira kemamanensis</name>
    <dbReference type="NCBI Taxonomy" id="2484942"/>
    <lineage>
        <taxon>Bacteria</taxon>
        <taxon>Pseudomonadati</taxon>
        <taxon>Spirochaetota</taxon>
        <taxon>Spirochaetia</taxon>
        <taxon>Leptospirales</taxon>
        <taxon>Leptospiraceae</taxon>
        <taxon>Leptospira</taxon>
    </lineage>
</organism>
<keyword evidence="2" id="KW-0812">Transmembrane</keyword>
<reference evidence="4" key="1">
    <citation type="journal article" date="2019" name="PLoS Negl. Trop. Dis.">
        <title>Revisiting the worldwide diversity of Leptospira species in the environment.</title>
        <authorList>
            <person name="Vincent A.T."/>
            <person name="Schiettekatte O."/>
            <person name="Bourhy P."/>
            <person name="Veyrier F.J."/>
            <person name="Picardeau M."/>
        </authorList>
    </citation>
    <scope>NUCLEOTIDE SEQUENCE [LARGE SCALE GENOMIC DNA]</scope>
    <source>
        <strain evidence="4">201702454</strain>
    </source>
</reference>
<dbReference type="AlphaFoldDB" id="A0A4R9JT55"/>